<dbReference type="EMBL" id="UGXK01000002">
    <property type="protein sequence ID" value="SUI40137.1"/>
    <property type="molecule type" value="Genomic_DNA"/>
</dbReference>
<reference evidence="1 2" key="1">
    <citation type="submission" date="2018-06" db="EMBL/GenBank/DDBJ databases">
        <authorList>
            <consortium name="Pathogen Informatics"/>
            <person name="Doyle S."/>
        </authorList>
    </citation>
    <scope>NUCLEOTIDE SEQUENCE [LARGE SCALE GENOMIC DNA]</scope>
    <source>
        <strain evidence="1 2">NCTC5798</strain>
    </source>
</reference>
<dbReference type="AlphaFoldDB" id="A0A379Y4K0"/>
<proteinExistence type="predicted"/>
<gene>
    <name evidence="1" type="ORF">NCTC5798_06280</name>
</gene>
<evidence type="ECO:0000313" key="1">
    <source>
        <dbReference type="EMBL" id="SUI40137.1"/>
    </source>
</evidence>
<name>A0A379Y4K0_SALET</name>
<sequence length="68" mass="7798">MRQLKEIHVNGQKEGYFLSIGSDDIDPVLQMEINNAPTKEHEFEILRRLQVKISIVRTPNLTHLAGSK</sequence>
<accession>A0A379Y4K0</accession>
<protein>
    <submittedName>
        <fullName evidence="1">Uncharacterized protein</fullName>
    </submittedName>
</protein>
<organism evidence="1 2">
    <name type="scientific">Salmonella enterica I</name>
    <dbReference type="NCBI Taxonomy" id="59201"/>
    <lineage>
        <taxon>Bacteria</taxon>
        <taxon>Pseudomonadati</taxon>
        <taxon>Pseudomonadota</taxon>
        <taxon>Gammaproteobacteria</taxon>
        <taxon>Enterobacterales</taxon>
        <taxon>Enterobacteriaceae</taxon>
        <taxon>Salmonella</taxon>
    </lineage>
</organism>
<evidence type="ECO:0000313" key="2">
    <source>
        <dbReference type="Proteomes" id="UP000255534"/>
    </source>
</evidence>
<dbReference type="Proteomes" id="UP000255534">
    <property type="component" value="Unassembled WGS sequence"/>
</dbReference>